<evidence type="ECO:0000256" key="5">
    <source>
        <dbReference type="ARBA" id="ARBA00022679"/>
    </source>
</evidence>
<dbReference type="InterPro" id="IPR011773">
    <property type="entry name" value="DNA-dir_RpoA"/>
</dbReference>
<sequence>MKKMARITYKENKAKKNSEFSTTLEVQPLEKGFANTLGNALRRTLLSSVTSVAPFAVKISNVQHEFSTIPNVVEDVVTLISNIKEVKYLYDENVFPDEAILKCWFKSNETGQITARDMTCDAGIKMINQDQEIATVQAKNALEFEVFLISGKGYIDFEDNKSFINEVQTKLDSKIKQGAFIAVDSDFSPIKNVNYRSSELNSSAAIVQEKLELNIETDGTMTAPEALAQAAKILMAHLGKIANIENLDENEVFEQEKQKEGVPKVYSADITTLDLSIRSLNALRRAKYRKISDLQQLTIEELENIKNLGKKSVQEIVDKLEEQGIKLNKGDE</sequence>
<evidence type="ECO:0000256" key="4">
    <source>
        <dbReference type="ARBA" id="ARBA00022478"/>
    </source>
</evidence>
<comment type="catalytic activity">
    <reaction evidence="10 11">
        <text>RNA(n) + a ribonucleoside 5'-triphosphate = RNA(n+1) + diphosphate</text>
        <dbReference type="Rhea" id="RHEA:21248"/>
        <dbReference type="Rhea" id="RHEA-COMP:14527"/>
        <dbReference type="Rhea" id="RHEA-COMP:17342"/>
        <dbReference type="ChEBI" id="CHEBI:33019"/>
        <dbReference type="ChEBI" id="CHEBI:61557"/>
        <dbReference type="ChEBI" id="CHEBI:140395"/>
        <dbReference type="EC" id="2.7.7.6"/>
    </reaction>
</comment>
<feature type="region of interest" description="Alpha C-terminal domain (alpha-CTD)" evidence="11">
    <location>
        <begin position="262"/>
        <end position="332"/>
    </location>
</feature>
<dbReference type="Gene3D" id="1.10.150.20">
    <property type="entry name" value="5' to 3' exonuclease, C-terminal subdomain"/>
    <property type="match status" value="1"/>
</dbReference>
<reference evidence="13" key="1">
    <citation type="submission" date="2022-08" db="EMBL/GenBank/DDBJ databases">
        <title>Complete genome of Mycoplasma iguanae type strain 2327.</title>
        <authorList>
            <person name="Spergser J."/>
        </authorList>
    </citation>
    <scope>NUCLEOTIDE SEQUENCE</scope>
    <source>
        <strain evidence="13">2327</strain>
    </source>
</reference>
<evidence type="ECO:0000256" key="10">
    <source>
        <dbReference type="ARBA" id="ARBA00048552"/>
    </source>
</evidence>
<dbReference type="NCBIfam" id="NF003519">
    <property type="entry name" value="PRK05182.2-5"/>
    <property type="match status" value="1"/>
</dbReference>
<keyword evidence="6 11" id="KW-0548">Nucleotidyltransferase</keyword>
<dbReference type="GO" id="GO:0003899">
    <property type="term" value="F:DNA-directed RNA polymerase activity"/>
    <property type="evidence" value="ECO:0007669"/>
    <property type="project" value="UniProtKB-EC"/>
</dbReference>
<protein>
    <recommendedName>
        <fullName evidence="3 11">DNA-directed RNA polymerase subunit alpha</fullName>
        <shortName evidence="11">RNAP subunit alpha</shortName>
        <ecNumber evidence="2 11">2.7.7.6</ecNumber>
    </recommendedName>
    <alternativeName>
        <fullName evidence="9 11">RNA polymerase subunit alpha</fullName>
    </alternativeName>
    <alternativeName>
        <fullName evidence="8 11">Transcriptase subunit alpha</fullName>
    </alternativeName>
</protein>
<dbReference type="Proteomes" id="UP001059252">
    <property type="component" value="Chromosome"/>
</dbReference>
<evidence type="ECO:0000256" key="11">
    <source>
        <dbReference type="HAMAP-Rule" id="MF_00059"/>
    </source>
</evidence>
<keyword evidence="7 11" id="KW-0804">Transcription</keyword>
<proteinExistence type="inferred from homology"/>
<dbReference type="GO" id="GO:0000428">
    <property type="term" value="C:DNA-directed RNA polymerase complex"/>
    <property type="evidence" value="ECO:0007669"/>
    <property type="project" value="UniProtKB-KW"/>
</dbReference>
<dbReference type="RefSeq" id="WP_258210976.1">
    <property type="nucleotide sequence ID" value="NZ_CP102734.1"/>
</dbReference>
<dbReference type="InterPro" id="IPR011263">
    <property type="entry name" value="DNA-dir_RNA_pol_RpoA/D/Rpb3"/>
</dbReference>
<accession>A0ABY5RAM6</accession>
<organism evidence="13 14">
    <name type="scientific">Mycoplasma iguanae</name>
    <dbReference type="NCBI Taxonomy" id="292461"/>
    <lineage>
        <taxon>Bacteria</taxon>
        <taxon>Bacillati</taxon>
        <taxon>Mycoplasmatota</taxon>
        <taxon>Mollicutes</taxon>
        <taxon>Mycoplasmataceae</taxon>
        <taxon>Mycoplasma</taxon>
    </lineage>
</organism>
<evidence type="ECO:0000259" key="12">
    <source>
        <dbReference type="SMART" id="SM00662"/>
    </source>
</evidence>
<comment type="function">
    <text evidence="11">DNA-dependent RNA polymerase catalyzes the transcription of DNA into RNA using the four ribonucleoside triphosphates as substrates.</text>
</comment>
<evidence type="ECO:0000256" key="8">
    <source>
        <dbReference type="ARBA" id="ARBA00032524"/>
    </source>
</evidence>
<feature type="region of interest" description="Alpha N-terminal domain (alpha-NTD)" evidence="11">
    <location>
        <begin position="1"/>
        <end position="254"/>
    </location>
</feature>
<evidence type="ECO:0000313" key="14">
    <source>
        <dbReference type="Proteomes" id="UP001059252"/>
    </source>
</evidence>
<evidence type="ECO:0000256" key="6">
    <source>
        <dbReference type="ARBA" id="ARBA00022695"/>
    </source>
</evidence>
<evidence type="ECO:0000256" key="9">
    <source>
        <dbReference type="ARBA" id="ARBA00033070"/>
    </source>
</evidence>
<dbReference type="SUPFAM" id="SSF56553">
    <property type="entry name" value="Insert subdomain of RNA polymerase alpha subunit"/>
    <property type="match status" value="1"/>
</dbReference>
<evidence type="ECO:0000256" key="1">
    <source>
        <dbReference type="ARBA" id="ARBA00007123"/>
    </source>
</evidence>
<keyword evidence="5 11" id="KW-0808">Transferase</keyword>
<comment type="similarity">
    <text evidence="1 11">Belongs to the RNA polymerase alpha chain family.</text>
</comment>
<dbReference type="EMBL" id="CP102734">
    <property type="protein sequence ID" value="UVD81802.1"/>
    <property type="molecule type" value="Genomic_DNA"/>
</dbReference>
<dbReference type="CDD" id="cd06928">
    <property type="entry name" value="RNAP_alpha_NTD"/>
    <property type="match status" value="1"/>
</dbReference>
<name>A0ABY5RAM6_9MOLU</name>
<dbReference type="InterPro" id="IPR011260">
    <property type="entry name" value="RNAP_asu_C"/>
</dbReference>
<dbReference type="Pfam" id="PF01193">
    <property type="entry name" value="RNA_pol_L"/>
    <property type="match status" value="1"/>
</dbReference>
<dbReference type="EC" id="2.7.7.6" evidence="2 11"/>
<dbReference type="Pfam" id="PF01000">
    <property type="entry name" value="RNA_pol_A_bac"/>
    <property type="match status" value="1"/>
</dbReference>
<keyword evidence="14" id="KW-1185">Reference proteome</keyword>
<evidence type="ECO:0000256" key="2">
    <source>
        <dbReference type="ARBA" id="ARBA00012418"/>
    </source>
</evidence>
<dbReference type="HAMAP" id="MF_00059">
    <property type="entry name" value="RNApol_bact_RpoA"/>
    <property type="match status" value="1"/>
</dbReference>
<evidence type="ECO:0000256" key="7">
    <source>
        <dbReference type="ARBA" id="ARBA00023163"/>
    </source>
</evidence>
<comment type="domain">
    <text evidence="11">The N-terminal domain is essential for RNAP assembly and basal transcription, whereas the C-terminal domain is involved in interaction with transcriptional regulators and with upstream promoter elements.</text>
</comment>
<dbReference type="InterPro" id="IPR011262">
    <property type="entry name" value="DNA-dir_RNA_pol_insert"/>
</dbReference>
<dbReference type="Pfam" id="PF03118">
    <property type="entry name" value="RNA_pol_A_CTD"/>
    <property type="match status" value="1"/>
</dbReference>
<dbReference type="Gene3D" id="2.170.120.12">
    <property type="entry name" value="DNA-directed RNA polymerase, insert domain"/>
    <property type="match status" value="1"/>
</dbReference>
<keyword evidence="4 11" id="KW-0240">DNA-directed RNA polymerase</keyword>
<gene>
    <name evidence="11" type="primary">rpoA</name>
    <name evidence="13" type="ORF">NV226_00590</name>
</gene>
<dbReference type="Gene3D" id="3.30.1360.10">
    <property type="entry name" value="RNA polymerase, RBP11-like subunit"/>
    <property type="match status" value="1"/>
</dbReference>
<evidence type="ECO:0000313" key="13">
    <source>
        <dbReference type="EMBL" id="UVD81802.1"/>
    </source>
</evidence>
<dbReference type="InterPro" id="IPR036603">
    <property type="entry name" value="RBP11-like"/>
</dbReference>
<dbReference type="NCBIfam" id="TIGR02027">
    <property type="entry name" value="rpoA"/>
    <property type="match status" value="1"/>
</dbReference>
<evidence type="ECO:0000256" key="3">
    <source>
        <dbReference type="ARBA" id="ARBA00015972"/>
    </source>
</evidence>
<dbReference type="SMART" id="SM00662">
    <property type="entry name" value="RPOLD"/>
    <property type="match status" value="1"/>
</dbReference>
<dbReference type="SUPFAM" id="SSF55257">
    <property type="entry name" value="RBP11-like subunits of RNA polymerase"/>
    <property type="match status" value="1"/>
</dbReference>
<dbReference type="InterPro" id="IPR036643">
    <property type="entry name" value="RNApol_insert_sf"/>
</dbReference>
<dbReference type="SUPFAM" id="SSF47789">
    <property type="entry name" value="C-terminal domain of RNA polymerase alpha subunit"/>
    <property type="match status" value="1"/>
</dbReference>
<feature type="domain" description="DNA-directed RNA polymerase RpoA/D/Rpb3-type" evidence="12">
    <location>
        <begin position="21"/>
        <end position="244"/>
    </location>
</feature>
<comment type="subunit">
    <text evidence="11">Homodimer. The RNAP catalytic core consists of 2 alpha, 1 beta, 1 beta' and 1 omega subunit. When a sigma factor is associated with the core the holoenzyme is formed, which can initiate transcription.</text>
</comment>